<dbReference type="InterPro" id="IPR001910">
    <property type="entry name" value="Inosine/uridine_hydrolase_dom"/>
</dbReference>
<dbReference type="CTD" id="8237469"/>
<dbReference type="RefSeq" id="XP_002425664.1">
    <property type="nucleotide sequence ID" value="XM_002425619.1"/>
</dbReference>
<dbReference type="STRING" id="121224.E0VHP0"/>
<dbReference type="GeneID" id="8237469"/>
<feature type="domain" description="Inosine/uridine-preferring nucleoside hydrolase" evidence="2">
    <location>
        <begin position="2"/>
        <end position="89"/>
    </location>
</feature>
<proteinExistence type="inferred from homology"/>
<dbReference type="PANTHER" id="PTHR46190">
    <property type="entry name" value="SI:CH211-201H21.5-RELATED"/>
    <property type="match status" value="1"/>
</dbReference>
<reference evidence="3" key="2">
    <citation type="submission" date="2007-04" db="EMBL/GenBank/DDBJ databases">
        <title>The genome of the human body louse.</title>
        <authorList>
            <consortium name="The Human Body Louse Genome Consortium"/>
            <person name="Kirkness E."/>
            <person name="Walenz B."/>
            <person name="Hass B."/>
            <person name="Bruggner R."/>
            <person name="Strausberg R."/>
        </authorList>
    </citation>
    <scope>NUCLEOTIDE SEQUENCE</scope>
    <source>
        <strain evidence="3">USDA</strain>
    </source>
</reference>
<dbReference type="EnsemblMetazoa" id="PHUM213830-RA">
    <property type="protein sequence ID" value="PHUM213830-PA"/>
    <property type="gene ID" value="PHUM213830"/>
</dbReference>
<evidence type="ECO:0000259" key="2">
    <source>
        <dbReference type="Pfam" id="PF01156"/>
    </source>
</evidence>
<dbReference type="OrthoDB" id="432381at2759"/>
<evidence type="ECO:0000313" key="4">
    <source>
        <dbReference type="EnsemblMetazoa" id="PHUM213830-PA"/>
    </source>
</evidence>
<dbReference type="VEuPathDB" id="VectorBase:PHUM213830"/>
<dbReference type="HOGENOM" id="CLU_2323151_0_0_1"/>
<name>E0VHP0_PEDHC</name>
<keyword evidence="3" id="KW-0378">Hydrolase</keyword>
<dbReference type="AlphaFoldDB" id="E0VHP0"/>
<sequence length="99" mass="10712">MIIIDTDAGSDDGVAILNFLGAEVWTGGVKTIFITTVFGNTDVDNVGKNVLKILKTANRLDIPIYKGLNNSILGTSVMDKYFGEDGFGNEIIYLINIII</sequence>
<dbReference type="EMBL" id="DS235171">
    <property type="protein sequence ID" value="EEB12926.1"/>
    <property type="molecule type" value="Genomic_DNA"/>
</dbReference>
<reference evidence="3" key="1">
    <citation type="submission" date="2007-04" db="EMBL/GenBank/DDBJ databases">
        <title>Annotation of Pediculus humanus corporis strain USDA.</title>
        <authorList>
            <person name="Kirkness E."/>
            <person name="Hannick L."/>
            <person name="Hass B."/>
            <person name="Bruggner R."/>
            <person name="Lawson D."/>
            <person name="Bidwell S."/>
            <person name="Joardar V."/>
            <person name="Caler E."/>
            <person name="Walenz B."/>
            <person name="Inman J."/>
            <person name="Schobel S."/>
            <person name="Galinsky K."/>
            <person name="Amedeo P."/>
            <person name="Strausberg R."/>
        </authorList>
    </citation>
    <scope>NUCLEOTIDE SEQUENCE</scope>
    <source>
        <strain evidence="3">USDA</strain>
    </source>
</reference>
<dbReference type="PANTHER" id="PTHR46190:SF1">
    <property type="entry name" value="SI:CH211-201H21.5"/>
    <property type="match status" value="1"/>
</dbReference>
<dbReference type="Proteomes" id="UP000009046">
    <property type="component" value="Unassembled WGS sequence"/>
</dbReference>
<dbReference type="InParanoid" id="E0VHP0"/>
<dbReference type="KEGG" id="phu:Phum_PHUM213830"/>
<keyword evidence="5" id="KW-1185">Reference proteome</keyword>
<evidence type="ECO:0000313" key="3">
    <source>
        <dbReference type="EMBL" id="EEB12926.1"/>
    </source>
</evidence>
<dbReference type="EMBL" id="AAZO01002459">
    <property type="status" value="NOT_ANNOTATED_CDS"/>
    <property type="molecule type" value="Genomic_DNA"/>
</dbReference>
<evidence type="ECO:0000256" key="1">
    <source>
        <dbReference type="ARBA" id="ARBA00009176"/>
    </source>
</evidence>
<dbReference type="InterPro" id="IPR052775">
    <property type="entry name" value="IUN_hydrolase"/>
</dbReference>
<reference evidence="4" key="3">
    <citation type="submission" date="2020-05" db="UniProtKB">
        <authorList>
            <consortium name="EnsemblMetazoa"/>
        </authorList>
    </citation>
    <scope>IDENTIFICATION</scope>
    <source>
        <strain evidence="4">USDA</strain>
    </source>
</reference>
<organism>
    <name type="scientific">Pediculus humanus subsp. corporis</name>
    <name type="common">Body louse</name>
    <dbReference type="NCBI Taxonomy" id="121224"/>
    <lineage>
        <taxon>Eukaryota</taxon>
        <taxon>Metazoa</taxon>
        <taxon>Ecdysozoa</taxon>
        <taxon>Arthropoda</taxon>
        <taxon>Hexapoda</taxon>
        <taxon>Insecta</taxon>
        <taxon>Pterygota</taxon>
        <taxon>Neoptera</taxon>
        <taxon>Paraneoptera</taxon>
        <taxon>Psocodea</taxon>
        <taxon>Troctomorpha</taxon>
        <taxon>Phthiraptera</taxon>
        <taxon>Anoplura</taxon>
        <taxon>Pediculidae</taxon>
        <taxon>Pediculus</taxon>
    </lineage>
</organism>
<gene>
    <name evidence="4" type="primary">8237469</name>
    <name evidence="3" type="ORF">Phum_PHUM213830</name>
</gene>
<dbReference type="Gene3D" id="3.90.245.10">
    <property type="entry name" value="Ribonucleoside hydrolase-like"/>
    <property type="match status" value="1"/>
</dbReference>
<dbReference type="EMBL" id="AAZO01002458">
    <property type="status" value="NOT_ANNOTATED_CDS"/>
    <property type="molecule type" value="Genomic_DNA"/>
</dbReference>
<dbReference type="Pfam" id="PF01156">
    <property type="entry name" value="IU_nuc_hydro"/>
    <property type="match status" value="1"/>
</dbReference>
<evidence type="ECO:0000313" key="5">
    <source>
        <dbReference type="Proteomes" id="UP000009046"/>
    </source>
</evidence>
<dbReference type="GO" id="GO:0016799">
    <property type="term" value="F:hydrolase activity, hydrolyzing N-glycosyl compounds"/>
    <property type="evidence" value="ECO:0007669"/>
    <property type="project" value="InterPro"/>
</dbReference>
<dbReference type="SUPFAM" id="SSF53590">
    <property type="entry name" value="Nucleoside hydrolase"/>
    <property type="match status" value="1"/>
</dbReference>
<dbReference type="InterPro" id="IPR036452">
    <property type="entry name" value="Ribo_hydro-like"/>
</dbReference>
<comment type="similarity">
    <text evidence="1">Belongs to the IUNH family.</text>
</comment>
<protein>
    <submittedName>
        <fullName evidence="3">Inosine-uridine preferring nucleoside hydrolase, putative</fullName>
    </submittedName>
</protein>
<accession>E0VHP0</accession>